<dbReference type="GO" id="GO:0016853">
    <property type="term" value="F:isomerase activity"/>
    <property type="evidence" value="ECO:0007669"/>
    <property type="project" value="UniProtKB-KW"/>
</dbReference>
<evidence type="ECO:0000313" key="5">
    <source>
        <dbReference type="Proteomes" id="UP001139012"/>
    </source>
</evidence>
<dbReference type="PANTHER" id="PTHR43709">
    <property type="entry name" value="ACONITATE ISOMERASE-RELATED"/>
    <property type="match status" value="1"/>
</dbReference>
<keyword evidence="5" id="KW-1185">Reference proteome</keyword>
<comment type="similarity">
    <text evidence="1">Belongs to the PrpF family.</text>
</comment>
<evidence type="ECO:0000256" key="2">
    <source>
        <dbReference type="ARBA" id="ARBA00023235"/>
    </source>
</evidence>
<organism evidence="3 6">
    <name type="scientific">Bradyrhizobium zhengyangense</name>
    <dbReference type="NCBI Taxonomy" id="2911009"/>
    <lineage>
        <taxon>Bacteria</taxon>
        <taxon>Pseudomonadati</taxon>
        <taxon>Pseudomonadota</taxon>
        <taxon>Alphaproteobacteria</taxon>
        <taxon>Hyphomicrobiales</taxon>
        <taxon>Nitrobacteraceae</taxon>
        <taxon>Bradyrhizobium</taxon>
    </lineage>
</organism>
<dbReference type="SUPFAM" id="SSF54506">
    <property type="entry name" value="Diaminopimelate epimerase-like"/>
    <property type="match status" value="2"/>
</dbReference>
<sequence length="425" mass="44853">MSFLKLPWWIMGRRFEQHNANVDPVMPSAMNAGGGDQIPIRCTFMRGGSSRGGVFLDDDLPQDEVQRAAVLLAAYGSPDDRQIDGIGGADPLTSKAAVVKLSSRPDAEIEYTFYQVGIDNPSVSTGGNCGNMLAAVGPFAIRRGLIDAVEPETIVRIYNTNTRQVVVSRIPVRDGEPLSDGDCAIAGVPDTGAPIRLDFGNCAGAVSGKLLPTGRAREAISIDGKTIEVSLIDAATPFVFVNAVDVGAVGTESPDALRINEMLMSRLEQVRGWAAVKLGLVTDQAEARTKSPNIPRVIMVSPPRSYSAIGGHEVAASDIDICVRQLAMQRPHKALAVTGAVCTAVACSVPNSVVAAAIGKPLQNVRLGHPSGVLRVASSIAQGASGPIIESAQIERTARIIMDGAVYIRRRKFEELAAALARKIA</sequence>
<comment type="caution">
    <text evidence="3">The sequence shown here is derived from an EMBL/GenBank/DDBJ whole genome shotgun (WGS) entry which is preliminary data.</text>
</comment>
<keyword evidence="2" id="KW-0413">Isomerase</keyword>
<proteinExistence type="inferred from homology"/>
<accession>A0A9X1UBF2</accession>
<dbReference type="Proteomes" id="UP001139054">
    <property type="component" value="Unassembled WGS sequence"/>
</dbReference>
<evidence type="ECO:0000256" key="1">
    <source>
        <dbReference type="ARBA" id="ARBA00007673"/>
    </source>
</evidence>
<protein>
    <submittedName>
        <fullName evidence="3">PrpF protein</fullName>
    </submittedName>
</protein>
<dbReference type="RefSeq" id="WP_206733161.1">
    <property type="nucleotide sequence ID" value="NZ_JAKLTY010000014.1"/>
</dbReference>
<dbReference type="Proteomes" id="UP001139012">
    <property type="component" value="Unassembled WGS sequence"/>
</dbReference>
<evidence type="ECO:0000313" key="3">
    <source>
        <dbReference type="EMBL" id="MCG2629309.1"/>
    </source>
</evidence>
<evidence type="ECO:0000313" key="6">
    <source>
        <dbReference type="Proteomes" id="UP001139054"/>
    </source>
</evidence>
<gene>
    <name evidence="4" type="ORF">L6637_28025</name>
    <name evidence="3" type="ORF">L6654_21970</name>
</gene>
<dbReference type="Gene3D" id="3.10.310.10">
    <property type="entry name" value="Diaminopimelate Epimerase, Chain A, domain 1"/>
    <property type="match status" value="2"/>
</dbReference>
<evidence type="ECO:0000313" key="4">
    <source>
        <dbReference type="EMBL" id="MCG2670823.1"/>
    </source>
</evidence>
<name>A0A9X1UBF2_9BRAD</name>
<dbReference type="EMBL" id="JAKLTY010000014">
    <property type="protein sequence ID" value="MCG2629309.1"/>
    <property type="molecule type" value="Genomic_DNA"/>
</dbReference>
<dbReference type="AlphaFoldDB" id="A0A9X1UBF2"/>
<dbReference type="Pfam" id="PF04303">
    <property type="entry name" value="PrpF"/>
    <property type="match status" value="1"/>
</dbReference>
<reference evidence="3" key="1">
    <citation type="submission" date="2022-01" db="EMBL/GenBank/DDBJ databases">
        <title>Genome sequnece data of strain Bradyrhizobium sp. nov.</title>
        <authorList>
            <person name="Zhang J."/>
        </authorList>
    </citation>
    <scope>NUCLEOTIDE SEQUENCE</scope>
    <source>
        <strain evidence="4">WYCCWR 12774</strain>
        <strain evidence="3">WYCCWR 13023</strain>
    </source>
</reference>
<dbReference type="InterPro" id="IPR007400">
    <property type="entry name" value="PrpF-like"/>
</dbReference>
<dbReference type="PANTHER" id="PTHR43709:SF2">
    <property type="entry name" value="DUF453 DOMAIN PROTEIN (AFU_ORTHOLOGUE AFUA_6G00360)"/>
    <property type="match status" value="1"/>
</dbReference>
<dbReference type="EMBL" id="JAKLUA010000011">
    <property type="protein sequence ID" value="MCG2670823.1"/>
    <property type="molecule type" value="Genomic_DNA"/>
</dbReference>